<reference evidence="2" key="2">
    <citation type="submission" date="2020-09" db="EMBL/GenBank/DDBJ databases">
        <authorList>
            <person name="Sun Q."/>
            <person name="Zhou Y."/>
        </authorList>
    </citation>
    <scope>NUCLEOTIDE SEQUENCE</scope>
    <source>
        <strain evidence="2">CGMCC 1.12777</strain>
    </source>
</reference>
<feature type="transmembrane region" description="Helical" evidence="1">
    <location>
        <begin position="5"/>
        <end position="23"/>
    </location>
</feature>
<evidence type="ECO:0000256" key="1">
    <source>
        <dbReference type="SAM" id="Phobius"/>
    </source>
</evidence>
<feature type="transmembrane region" description="Helical" evidence="1">
    <location>
        <begin position="29"/>
        <end position="47"/>
    </location>
</feature>
<keyword evidence="1" id="KW-0812">Transmembrane</keyword>
<dbReference type="EMBL" id="BMFV01000019">
    <property type="protein sequence ID" value="GGH84016.1"/>
    <property type="molecule type" value="Genomic_DNA"/>
</dbReference>
<keyword evidence="1" id="KW-1133">Transmembrane helix</keyword>
<accession>A0A8J2ZXZ7</accession>
<evidence type="ECO:0000313" key="2">
    <source>
        <dbReference type="EMBL" id="GGH84016.1"/>
    </source>
</evidence>
<keyword evidence="3" id="KW-1185">Reference proteome</keyword>
<evidence type="ECO:0000313" key="3">
    <source>
        <dbReference type="Proteomes" id="UP000656813"/>
    </source>
</evidence>
<organism evidence="2 3">
    <name type="scientific">Pullulanibacillus pueri</name>
    <dbReference type="NCBI Taxonomy" id="1437324"/>
    <lineage>
        <taxon>Bacteria</taxon>
        <taxon>Bacillati</taxon>
        <taxon>Bacillota</taxon>
        <taxon>Bacilli</taxon>
        <taxon>Bacillales</taxon>
        <taxon>Sporolactobacillaceae</taxon>
        <taxon>Pullulanibacillus</taxon>
    </lineage>
</organism>
<name>A0A8J2ZXZ7_9BACL</name>
<dbReference type="Proteomes" id="UP000656813">
    <property type="component" value="Unassembled WGS sequence"/>
</dbReference>
<keyword evidence="1" id="KW-0472">Membrane</keyword>
<proteinExistence type="predicted"/>
<protein>
    <submittedName>
        <fullName evidence="2">Uncharacterized protein</fullName>
    </submittedName>
</protein>
<comment type="caution">
    <text evidence="2">The sequence shown here is derived from an EMBL/GenBank/DDBJ whole genome shotgun (WGS) entry which is preliminary data.</text>
</comment>
<dbReference type="AlphaFoldDB" id="A0A8J2ZXZ7"/>
<dbReference type="RefSeq" id="WP_188497812.1">
    <property type="nucleotide sequence ID" value="NZ_BMFV01000019.1"/>
</dbReference>
<gene>
    <name evidence="2" type="ORF">GCM10007096_26120</name>
</gene>
<sequence>MIRAIFIVVMVILLILVAIQNYSHSIPSWLLQAVLWLAIILFVVYILQKKRKKKE</sequence>
<reference evidence="2" key="1">
    <citation type="journal article" date="2014" name="Int. J. Syst. Evol. Microbiol.">
        <title>Complete genome sequence of Corynebacterium casei LMG S-19264T (=DSM 44701T), isolated from a smear-ripened cheese.</title>
        <authorList>
            <consortium name="US DOE Joint Genome Institute (JGI-PGF)"/>
            <person name="Walter F."/>
            <person name="Albersmeier A."/>
            <person name="Kalinowski J."/>
            <person name="Ruckert C."/>
        </authorList>
    </citation>
    <scope>NUCLEOTIDE SEQUENCE</scope>
    <source>
        <strain evidence="2">CGMCC 1.12777</strain>
    </source>
</reference>